<protein>
    <submittedName>
        <fullName evidence="1">Uncharacterized protein</fullName>
    </submittedName>
</protein>
<organism evidence="1">
    <name type="scientific">Rhizophora mucronata</name>
    <name type="common">Asiatic mangrove</name>
    <dbReference type="NCBI Taxonomy" id="61149"/>
    <lineage>
        <taxon>Eukaryota</taxon>
        <taxon>Viridiplantae</taxon>
        <taxon>Streptophyta</taxon>
        <taxon>Embryophyta</taxon>
        <taxon>Tracheophyta</taxon>
        <taxon>Spermatophyta</taxon>
        <taxon>Magnoliopsida</taxon>
        <taxon>eudicotyledons</taxon>
        <taxon>Gunneridae</taxon>
        <taxon>Pentapetalae</taxon>
        <taxon>rosids</taxon>
        <taxon>fabids</taxon>
        <taxon>Malpighiales</taxon>
        <taxon>Rhizophoraceae</taxon>
        <taxon>Rhizophora</taxon>
    </lineage>
</organism>
<evidence type="ECO:0000313" key="1">
    <source>
        <dbReference type="EMBL" id="MBW86881.1"/>
    </source>
</evidence>
<name>A0A2P2J088_RHIMU</name>
<sequence>MNCASNIAGIWGKCIEKSYYLLCKLDIVSSHIISLPSPLCRTSSNLPEKLISFSSKNLLNASIPF</sequence>
<dbReference type="EMBL" id="GGEC01006398">
    <property type="protein sequence ID" value="MBW86881.1"/>
    <property type="molecule type" value="Transcribed_RNA"/>
</dbReference>
<reference evidence="1" key="1">
    <citation type="submission" date="2018-02" db="EMBL/GenBank/DDBJ databases">
        <title>Rhizophora mucronata_Transcriptome.</title>
        <authorList>
            <person name="Meera S.P."/>
            <person name="Sreeshan A."/>
            <person name="Augustine A."/>
        </authorList>
    </citation>
    <scope>NUCLEOTIDE SEQUENCE</scope>
    <source>
        <tissue evidence="1">Leaf</tissue>
    </source>
</reference>
<accession>A0A2P2J088</accession>
<dbReference type="AlphaFoldDB" id="A0A2P2J088"/>
<proteinExistence type="predicted"/>